<evidence type="ECO:0000259" key="1">
    <source>
        <dbReference type="Pfam" id="PF01738"/>
    </source>
</evidence>
<dbReference type="PANTHER" id="PTHR46623:SF6">
    <property type="entry name" value="ALPHA_BETA-HYDROLASES SUPERFAMILY PROTEIN"/>
    <property type="match status" value="1"/>
</dbReference>
<dbReference type="InterPro" id="IPR002925">
    <property type="entry name" value="Dienelactn_hydro"/>
</dbReference>
<proteinExistence type="predicted"/>
<dbReference type="Proteomes" id="UP000076852">
    <property type="component" value="Chromosome 2"/>
</dbReference>
<name>A0A160FUI5_9BURK</name>
<dbReference type="STRING" id="1804984.AYM40_29810"/>
<reference evidence="2 3" key="1">
    <citation type="journal article" date="2016" name="Gene">
        <title>PacBio SMRT assembly of a complex multi-replicon genome reveals chlorocatechol degradative operon in a region of genome plasticity.</title>
        <authorList>
            <person name="Ricker N."/>
            <person name="Shen S.Y."/>
            <person name="Goordial J."/>
            <person name="Jin S."/>
            <person name="Fulthorpe R.R."/>
        </authorList>
    </citation>
    <scope>NUCLEOTIDE SEQUENCE [LARGE SCALE GENOMIC DNA]</scope>
    <source>
        <strain evidence="2 3">OLGA172</strain>
    </source>
</reference>
<feature type="domain" description="Dienelactone hydrolase" evidence="1">
    <location>
        <begin position="14"/>
        <end position="227"/>
    </location>
</feature>
<dbReference type="Gene3D" id="3.40.50.1820">
    <property type="entry name" value="alpha/beta hydrolase"/>
    <property type="match status" value="1"/>
</dbReference>
<dbReference type="SUPFAM" id="SSF53474">
    <property type="entry name" value="alpha/beta-Hydrolases"/>
    <property type="match status" value="1"/>
</dbReference>
<dbReference type="AlphaFoldDB" id="A0A160FUI5"/>
<sequence>MSEILSITVPDGTFSAYVARPARQPAPAVVILQEIFGVNPDLRQTADELAALGFVGICPDLFWRQAPNVQLSDKTDWDKTGKLYEAYDVNQGVPDIVATVQAARTLPGATGKVGVVGFCLGGLMTFLTAARSNVDAAVCYYGGRTEQFLAEAPNVTAPLIMHFGTEDEYISRDAQKAIKDSVAGMPNVEIFTYQGSAHAFSRHNGTKYDAAAAALANGRTASFFKTHLGLA</sequence>
<protein>
    <submittedName>
        <fullName evidence="2">Carboxymethylenebutenolidase</fullName>
    </submittedName>
</protein>
<dbReference type="OrthoDB" id="62567at2"/>
<dbReference type="EMBL" id="CP014579">
    <property type="protein sequence ID" value="ANB76428.1"/>
    <property type="molecule type" value="Genomic_DNA"/>
</dbReference>
<dbReference type="PANTHER" id="PTHR46623">
    <property type="entry name" value="CARBOXYMETHYLENEBUTENOLIDASE-RELATED"/>
    <property type="match status" value="1"/>
</dbReference>
<dbReference type="GO" id="GO:0016787">
    <property type="term" value="F:hydrolase activity"/>
    <property type="evidence" value="ECO:0007669"/>
    <property type="project" value="InterPro"/>
</dbReference>
<dbReference type="KEGG" id="buz:AYM40_29810"/>
<dbReference type="InterPro" id="IPR029058">
    <property type="entry name" value="AB_hydrolase_fold"/>
</dbReference>
<evidence type="ECO:0000313" key="3">
    <source>
        <dbReference type="Proteomes" id="UP000076852"/>
    </source>
</evidence>
<gene>
    <name evidence="2" type="ORF">AYM40_29810</name>
</gene>
<organism evidence="2 3">
    <name type="scientific">Paraburkholderia phytofirmans OLGA172</name>
    <dbReference type="NCBI Taxonomy" id="1417228"/>
    <lineage>
        <taxon>Bacteria</taxon>
        <taxon>Pseudomonadati</taxon>
        <taxon>Pseudomonadota</taxon>
        <taxon>Betaproteobacteria</taxon>
        <taxon>Burkholderiales</taxon>
        <taxon>Burkholderiaceae</taxon>
        <taxon>Paraburkholderia</taxon>
    </lineage>
</organism>
<evidence type="ECO:0000313" key="2">
    <source>
        <dbReference type="EMBL" id="ANB76428.1"/>
    </source>
</evidence>
<dbReference type="InterPro" id="IPR051049">
    <property type="entry name" value="Dienelactone_hydrolase-like"/>
</dbReference>
<dbReference type="Pfam" id="PF01738">
    <property type="entry name" value="DLH"/>
    <property type="match status" value="1"/>
</dbReference>
<accession>A0A160FUI5</accession>
<dbReference type="RefSeq" id="WP_063499651.1">
    <property type="nucleotide sequence ID" value="NZ_CP014579.1"/>
</dbReference>
<keyword evidence="3" id="KW-1185">Reference proteome</keyword>